<dbReference type="InterPro" id="IPR004919">
    <property type="entry name" value="GmrSD_N"/>
</dbReference>
<dbReference type="GeneID" id="45235623"/>
<evidence type="ECO:0000313" key="2">
    <source>
        <dbReference type="EMBL" id="CAG70090.1"/>
    </source>
</evidence>
<dbReference type="PANTHER" id="PTHR35149">
    <property type="entry name" value="SLL5132 PROTEIN"/>
    <property type="match status" value="1"/>
</dbReference>
<protein>
    <recommendedName>
        <fullName evidence="1">GmrSD restriction endonucleases N-terminal domain-containing protein</fullName>
    </recommendedName>
</protein>
<dbReference type="Pfam" id="PF03235">
    <property type="entry name" value="GmrSD_N"/>
    <property type="match status" value="1"/>
</dbReference>
<organism evidence="2 3">
    <name type="scientific">Acinetobacter baylyi (strain ATCC 33305 / BD413 / ADP1)</name>
    <dbReference type="NCBI Taxonomy" id="62977"/>
    <lineage>
        <taxon>Bacteria</taxon>
        <taxon>Pseudomonadati</taxon>
        <taxon>Pseudomonadota</taxon>
        <taxon>Gammaproteobacteria</taxon>
        <taxon>Moraxellales</taxon>
        <taxon>Moraxellaceae</taxon>
        <taxon>Acinetobacter</taxon>
    </lineage>
</organism>
<dbReference type="RefSeq" id="WP_004923528.1">
    <property type="nucleotide sequence ID" value="NC_005966.1"/>
</dbReference>
<dbReference type="PANTHER" id="PTHR35149:SF1">
    <property type="entry name" value="DUF5655 DOMAIN-CONTAINING PROTEIN"/>
    <property type="match status" value="1"/>
</dbReference>
<dbReference type="OrthoDB" id="9798761at2"/>
<evidence type="ECO:0000313" key="3">
    <source>
        <dbReference type="Proteomes" id="UP000000430"/>
    </source>
</evidence>
<dbReference type="KEGG" id="aci:ACIAD3436"/>
<evidence type="ECO:0000259" key="1">
    <source>
        <dbReference type="Pfam" id="PF03235"/>
    </source>
</evidence>
<sequence>MLENHFVTQLLTLSEIFTNNFFQIPDYQRGYAWDEKQIDELLKDIDHLLLDTSAVRHYTGTLVLSQIIDQSNQYHIVDGQQRLTTLVIFLKCISHISGEELKKSITTKYLKRGAIGNDQFTLKLNTDTRKFFEKVVLADTNLENCPITLESHERLLNAHNLIVKWLSQQTSVGVSIEQILNILEDRLGFLVYSPVEDAETGIMFEVINNRGKQLSELEKVKNYLIYCSIKLSALSLRDEITEHWSDILQSLNKAKKTSPAEESSFLRYCLVVFFKMNKTDSQYGYDVLKDRIKIDQCLQSSKNKNQTITKLQEFIQFLKLAAKWYEHLYAPNYIGLDKTIKPLIENIRAQNVHASIMPLFLALVLKNKGKGEILERHLQLLEKLNFRVYIANGMTSRKDKGQGDLYQYASKYYYGNLLKHCVSDDERTIGKIELINDDQALEYLLVDFTQHHARDSWFEESFRLDPKSPFDFYDWRGMRYLLMNYESSLQPNKTINIDKILKGVSAGKTSDYLSLEHLWSSKNRIGEGQNCREIDYYLKRRLGNFVLLELRLNIQGTNDDVWVKADRYLDGFEQEPSTDLQHVKNVGKYIRKIVKARQDIKKTVNYYSDFYSEIIGEQEERYIKFAMKRWSLKGYIGYKKHHEELEN</sequence>
<dbReference type="BioCyc" id="ASP62977:ACIAD_RS15540-MONOMER"/>
<reference evidence="2 3" key="1">
    <citation type="journal article" date="2004" name="Nucleic Acids Res.">
        <title>Unique features revealed by the genome sequence of Acinetobacter sp. ADP1, a versatile and naturally transformation competent bacterium.</title>
        <authorList>
            <person name="Barbe V."/>
            <person name="Vallenet D."/>
            <person name="Fonknechten N."/>
            <person name="Kreimeyer A."/>
            <person name="Oztas S."/>
            <person name="Labarre L."/>
            <person name="Cruveiller S."/>
            <person name="Robert C."/>
            <person name="Duprat S."/>
            <person name="Wincker P."/>
            <person name="Ornston L.N."/>
            <person name="Weissenbach J."/>
            <person name="Marliere P."/>
            <person name="Cohen G.N."/>
            <person name="Medigue C."/>
        </authorList>
    </citation>
    <scope>NUCLEOTIDE SEQUENCE [LARGE SCALE GENOMIC DNA]</scope>
    <source>
        <strain evidence="3">ATCC 33305 / BD413 / ADP1</strain>
    </source>
</reference>
<dbReference type="STRING" id="202950.GCA_001485005_02267"/>
<feature type="domain" description="GmrSD restriction endonucleases N-terminal" evidence="1">
    <location>
        <begin position="14"/>
        <end position="224"/>
    </location>
</feature>
<proteinExistence type="predicted"/>
<dbReference type="HOGENOM" id="CLU_399991_0_0_6"/>
<name>Q6F775_ACIAD</name>
<dbReference type="EMBL" id="CR543861">
    <property type="protein sequence ID" value="CAG70090.1"/>
    <property type="molecule type" value="Genomic_DNA"/>
</dbReference>
<dbReference type="Proteomes" id="UP000000430">
    <property type="component" value="Chromosome"/>
</dbReference>
<dbReference type="AlphaFoldDB" id="Q6F775"/>
<gene>
    <name evidence="2" type="ordered locus">ACIAD3436</name>
</gene>
<accession>Q6F775</accession>
<dbReference type="eggNOG" id="COG1479">
    <property type="taxonomic scope" value="Bacteria"/>
</dbReference>